<protein>
    <submittedName>
        <fullName evidence="1">IS21 family transposase</fullName>
    </submittedName>
</protein>
<dbReference type="EMBL" id="DWUX01000048">
    <property type="protein sequence ID" value="HJD38907.1"/>
    <property type="molecule type" value="Genomic_DNA"/>
</dbReference>
<accession>A0A9D2R8A4</accession>
<organism evidence="1 2">
    <name type="scientific">Candidatus Blautia stercoripullorum</name>
    <dbReference type="NCBI Taxonomy" id="2838502"/>
    <lineage>
        <taxon>Bacteria</taxon>
        <taxon>Bacillati</taxon>
        <taxon>Bacillota</taxon>
        <taxon>Clostridia</taxon>
        <taxon>Lachnospirales</taxon>
        <taxon>Lachnospiraceae</taxon>
        <taxon>Blautia</taxon>
    </lineage>
</organism>
<sequence length="192" mass="22083">MVDYREILRLHSLGHNITQIAGSLHSSRNTVREVERLADEKGIRWPLGEEVTNPQLYALLYPERQEKANVYLEPNCKWIHQELAKKGVNLTLLWKEYQVKCSNAGRVPYQYTQFCDIYRAWAKKSKATMRIHHKPGDAMEVDWAGGTLPIKDPVTGETVPAYLFVGVLPCSCYVYAELCSDMKSENWLLCHV</sequence>
<comment type="caution">
    <text evidence="1">The sequence shown here is derived from an EMBL/GenBank/DDBJ whole genome shotgun (WGS) entry which is preliminary data.</text>
</comment>
<evidence type="ECO:0000313" key="1">
    <source>
        <dbReference type="EMBL" id="HJD38907.1"/>
    </source>
</evidence>
<name>A0A9D2R8A4_9FIRM</name>
<dbReference type="PANTHER" id="PTHR35004">
    <property type="entry name" value="TRANSPOSASE RV3428C-RELATED"/>
    <property type="match status" value="1"/>
</dbReference>
<reference evidence="1" key="2">
    <citation type="submission" date="2021-04" db="EMBL/GenBank/DDBJ databases">
        <authorList>
            <person name="Gilroy R."/>
        </authorList>
    </citation>
    <scope>NUCLEOTIDE SEQUENCE</scope>
    <source>
        <strain evidence="1">ChiW19-6364</strain>
    </source>
</reference>
<gene>
    <name evidence="1" type="ORF">H9913_02670</name>
</gene>
<reference evidence="1" key="1">
    <citation type="journal article" date="2021" name="PeerJ">
        <title>Extensive microbial diversity within the chicken gut microbiome revealed by metagenomics and culture.</title>
        <authorList>
            <person name="Gilroy R."/>
            <person name="Ravi A."/>
            <person name="Getino M."/>
            <person name="Pursley I."/>
            <person name="Horton D.L."/>
            <person name="Alikhan N.F."/>
            <person name="Baker D."/>
            <person name="Gharbi K."/>
            <person name="Hall N."/>
            <person name="Watson M."/>
            <person name="Adriaenssens E.M."/>
            <person name="Foster-Nyarko E."/>
            <person name="Jarju S."/>
            <person name="Secka A."/>
            <person name="Antonio M."/>
            <person name="Oren A."/>
            <person name="Chaudhuri R.R."/>
            <person name="La Ragione R."/>
            <person name="Hildebrand F."/>
            <person name="Pallen M.J."/>
        </authorList>
    </citation>
    <scope>NUCLEOTIDE SEQUENCE</scope>
    <source>
        <strain evidence="1">ChiW19-6364</strain>
    </source>
</reference>
<feature type="non-terminal residue" evidence="1">
    <location>
        <position position="192"/>
    </location>
</feature>
<evidence type="ECO:0000313" key="2">
    <source>
        <dbReference type="Proteomes" id="UP000823850"/>
    </source>
</evidence>
<dbReference type="Proteomes" id="UP000823850">
    <property type="component" value="Unassembled WGS sequence"/>
</dbReference>
<dbReference type="PANTHER" id="PTHR35004:SF8">
    <property type="entry name" value="TRANSPOSASE RV3428C-RELATED"/>
    <property type="match status" value="1"/>
</dbReference>
<dbReference type="AlphaFoldDB" id="A0A9D2R8A4"/>
<proteinExistence type="predicted"/>